<dbReference type="EMBL" id="ABVL01000006">
    <property type="protein sequence ID" value="EDY19800.1"/>
    <property type="molecule type" value="Genomic_DNA"/>
</dbReference>
<feature type="transmembrane region" description="Helical" evidence="8">
    <location>
        <begin position="329"/>
        <end position="354"/>
    </location>
</feature>
<feature type="transmembrane region" description="Helical" evidence="8">
    <location>
        <begin position="203"/>
        <end position="228"/>
    </location>
</feature>
<dbReference type="InterPro" id="IPR036259">
    <property type="entry name" value="MFS_trans_sf"/>
</dbReference>
<feature type="domain" description="Major facilitator superfamily (MFS) profile" evidence="9">
    <location>
        <begin position="1"/>
        <end position="401"/>
    </location>
</feature>
<keyword evidence="11" id="KW-1185">Reference proteome</keyword>
<evidence type="ECO:0000313" key="10">
    <source>
        <dbReference type="EMBL" id="EDY19800.1"/>
    </source>
</evidence>
<keyword evidence="5 8" id="KW-0812">Transmembrane</keyword>
<evidence type="ECO:0000256" key="8">
    <source>
        <dbReference type="SAM" id="Phobius"/>
    </source>
</evidence>
<dbReference type="Gene3D" id="1.20.1250.20">
    <property type="entry name" value="MFS general substrate transporter like domains"/>
    <property type="match status" value="1"/>
</dbReference>
<reference evidence="10 11" key="1">
    <citation type="journal article" date="2011" name="J. Bacteriol.">
        <title>Genome sequence of Chthoniobacter flavus Ellin428, an aerobic heterotrophic soil bacterium.</title>
        <authorList>
            <person name="Kant R."/>
            <person name="van Passel M.W."/>
            <person name="Palva A."/>
            <person name="Lucas S."/>
            <person name="Lapidus A."/>
            <person name="Glavina Del Rio T."/>
            <person name="Dalin E."/>
            <person name="Tice H."/>
            <person name="Bruce D."/>
            <person name="Goodwin L."/>
            <person name="Pitluck S."/>
            <person name="Larimer F.W."/>
            <person name="Land M.L."/>
            <person name="Hauser L."/>
            <person name="Sangwan P."/>
            <person name="de Vos W.M."/>
            <person name="Janssen P.H."/>
            <person name="Smidt H."/>
        </authorList>
    </citation>
    <scope>NUCLEOTIDE SEQUENCE [LARGE SCALE GENOMIC DNA]</scope>
    <source>
        <strain evidence="10 11">Ellin428</strain>
    </source>
</reference>
<name>B4D0D8_9BACT</name>
<dbReference type="STRING" id="497964.CfE428DRAFT_2389"/>
<dbReference type="PRINTS" id="PR01035">
    <property type="entry name" value="TCRTETA"/>
</dbReference>
<dbReference type="AlphaFoldDB" id="B4D0D8"/>
<proteinExistence type="inferred from homology"/>
<comment type="similarity">
    <text evidence="3">Belongs to the major facilitator superfamily. TCR/Tet family.</text>
</comment>
<protein>
    <submittedName>
        <fullName evidence="10">Major facilitator superfamily MFS_1</fullName>
    </submittedName>
</protein>
<dbReference type="eggNOG" id="COG2814">
    <property type="taxonomic scope" value="Bacteria"/>
</dbReference>
<feature type="transmembrane region" description="Helical" evidence="8">
    <location>
        <begin position="68"/>
        <end position="93"/>
    </location>
</feature>
<feature type="transmembrane region" description="Helical" evidence="8">
    <location>
        <begin position="240"/>
        <end position="259"/>
    </location>
</feature>
<comment type="subcellular location">
    <subcellularLocation>
        <location evidence="2">Membrane</location>
        <topology evidence="2">Multi-pass membrane protein</topology>
    </subcellularLocation>
</comment>
<feature type="transmembrane region" description="Helical" evidence="8">
    <location>
        <begin position="156"/>
        <end position="174"/>
    </location>
</feature>
<keyword evidence="6 8" id="KW-1133">Transmembrane helix</keyword>
<sequence length="413" mass="43433" precursor="true">MGPIFLTIFISMIGFGIVIPVLPVYAKSAPFKLGPTELGWLVGIFSLVQLFSGPIIGKISDRVGRKPVLLVSIIGTAIGYFITGGASAAWMLFLGRIIDGGSGGNIATAQACIADVTPPEQRSRAMGQIGAAFGLGFILGPAIGGLLSLYSPSLPFYFAGALSVLNAVLVWVRLPETLTEEKRLHPKEASPLGEVFAEGRGRFIGLLLAATLLSTTGFAFIHLLFALFCQDHLHYDMRHTSYAFAYVGFIAVLVQGGLLRRLPMDRIEKPVAALGAVLLAISLYLLPRADTTGAFLWVTALMALGNGLLVPTLTGMASRHVHGRAQGRVLGLNASAGALGRFLGPALAALPLPAAFSDWDRPLAPDVLAIANHSYIVAFSASAGIMVVAFLIILAMKPLDFKTPGEDTGVATA</sequence>
<evidence type="ECO:0000256" key="2">
    <source>
        <dbReference type="ARBA" id="ARBA00004141"/>
    </source>
</evidence>
<dbReference type="SUPFAM" id="SSF103473">
    <property type="entry name" value="MFS general substrate transporter"/>
    <property type="match status" value="1"/>
</dbReference>
<evidence type="ECO:0000256" key="3">
    <source>
        <dbReference type="ARBA" id="ARBA00007520"/>
    </source>
</evidence>
<dbReference type="PANTHER" id="PTHR23504:SF15">
    <property type="entry name" value="MAJOR FACILITATOR SUPERFAMILY (MFS) PROFILE DOMAIN-CONTAINING PROTEIN"/>
    <property type="match status" value="1"/>
</dbReference>
<dbReference type="RefSeq" id="WP_006979714.1">
    <property type="nucleotide sequence ID" value="NZ_ABVL01000006.1"/>
</dbReference>
<dbReference type="GO" id="GO:0016020">
    <property type="term" value="C:membrane"/>
    <property type="evidence" value="ECO:0007669"/>
    <property type="project" value="UniProtKB-SubCell"/>
</dbReference>
<feature type="transmembrane region" description="Helical" evidence="8">
    <location>
        <begin position="374"/>
        <end position="395"/>
    </location>
</feature>
<dbReference type="Pfam" id="PF07690">
    <property type="entry name" value="MFS_1"/>
    <property type="match status" value="1"/>
</dbReference>
<dbReference type="Proteomes" id="UP000005824">
    <property type="component" value="Unassembled WGS sequence"/>
</dbReference>
<dbReference type="PROSITE" id="PS00216">
    <property type="entry name" value="SUGAR_TRANSPORT_1"/>
    <property type="match status" value="1"/>
</dbReference>
<feature type="transmembrane region" description="Helical" evidence="8">
    <location>
        <begin position="271"/>
        <end position="289"/>
    </location>
</feature>
<evidence type="ECO:0000256" key="5">
    <source>
        <dbReference type="ARBA" id="ARBA00022692"/>
    </source>
</evidence>
<dbReference type="InterPro" id="IPR001958">
    <property type="entry name" value="Tet-R_TetA/multi-R_MdtG-like"/>
</dbReference>
<feature type="transmembrane region" description="Helical" evidence="8">
    <location>
        <begin position="38"/>
        <end position="56"/>
    </location>
</feature>
<keyword evidence="4" id="KW-0813">Transport</keyword>
<evidence type="ECO:0000256" key="4">
    <source>
        <dbReference type="ARBA" id="ARBA00022448"/>
    </source>
</evidence>
<dbReference type="InterPro" id="IPR011701">
    <property type="entry name" value="MFS"/>
</dbReference>
<dbReference type="InParanoid" id="B4D0D8"/>
<feature type="transmembrane region" description="Helical" evidence="8">
    <location>
        <begin position="6"/>
        <end position="26"/>
    </location>
</feature>
<dbReference type="CDD" id="cd17330">
    <property type="entry name" value="MFS_SLC46_TetA_like"/>
    <property type="match status" value="1"/>
</dbReference>
<evidence type="ECO:0000256" key="6">
    <source>
        <dbReference type="ARBA" id="ARBA00022989"/>
    </source>
</evidence>
<comment type="function">
    <text evidence="1">Resistance to tetracycline by an active tetracycline efflux. This is an energy-dependent process that decreases the accumulation of the antibiotic in whole cells. This protein functions as a metal-tetracycline/H(+) antiporter.</text>
</comment>
<keyword evidence="7 8" id="KW-0472">Membrane</keyword>
<dbReference type="PROSITE" id="PS50850">
    <property type="entry name" value="MFS"/>
    <property type="match status" value="1"/>
</dbReference>
<organism evidence="10 11">
    <name type="scientific">Chthoniobacter flavus Ellin428</name>
    <dbReference type="NCBI Taxonomy" id="497964"/>
    <lineage>
        <taxon>Bacteria</taxon>
        <taxon>Pseudomonadati</taxon>
        <taxon>Verrucomicrobiota</taxon>
        <taxon>Spartobacteria</taxon>
        <taxon>Chthoniobacterales</taxon>
        <taxon>Chthoniobacteraceae</taxon>
        <taxon>Chthoniobacter</taxon>
    </lineage>
</organism>
<dbReference type="PANTHER" id="PTHR23504">
    <property type="entry name" value="MAJOR FACILITATOR SUPERFAMILY DOMAIN-CONTAINING PROTEIN 10"/>
    <property type="match status" value="1"/>
</dbReference>
<comment type="caution">
    <text evidence="10">The sequence shown here is derived from an EMBL/GenBank/DDBJ whole genome shotgun (WGS) entry which is preliminary data.</text>
</comment>
<accession>B4D0D8</accession>
<dbReference type="InterPro" id="IPR005829">
    <property type="entry name" value="Sugar_transporter_CS"/>
</dbReference>
<dbReference type="FunCoup" id="B4D0D8">
    <property type="interactions" value="210"/>
</dbReference>
<feature type="transmembrane region" description="Helical" evidence="8">
    <location>
        <begin position="129"/>
        <end position="150"/>
    </location>
</feature>
<evidence type="ECO:0000256" key="1">
    <source>
        <dbReference type="ARBA" id="ARBA00003279"/>
    </source>
</evidence>
<evidence type="ECO:0000259" key="9">
    <source>
        <dbReference type="PROSITE" id="PS50850"/>
    </source>
</evidence>
<dbReference type="InterPro" id="IPR020846">
    <property type="entry name" value="MFS_dom"/>
</dbReference>
<feature type="transmembrane region" description="Helical" evidence="8">
    <location>
        <begin position="295"/>
        <end position="317"/>
    </location>
</feature>
<dbReference type="GO" id="GO:0022857">
    <property type="term" value="F:transmembrane transporter activity"/>
    <property type="evidence" value="ECO:0007669"/>
    <property type="project" value="InterPro"/>
</dbReference>
<gene>
    <name evidence="10" type="ORF">CfE428DRAFT_2389</name>
</gene>
<evidence type="ECO:0000256" key="7">
    <source>
        <dbReference type="ARBA" id="ARBA00023136"/>
    </source>
</evidence>
<evidence type="ECO:0000313" key="11">
    <source>
        <dbReference type="Proteomes" id="UP000005824"/>
    </source>
</evidence>